<sequence length="37" mass="4259">MNIKGILFKYSLLKKISKLSILLNAVVSIIRFVRLLI</sequence>
<reference evidence="2" key="1">
    <citation type="submission" date="2017-04" db="EMBL/GenBank/DDBJ databases">
        <authorList>
            <person name="Varghese N."/>
            <person name="Submissions S."/>
        </authorList>
    </citation>
    <scope>NUCLEOTIDE SEQUENCE [LARGE SCALE GENOMIC DNA]</scope>
    <source>
        <strain evidence="2">FDF-1</strain>
    </source>
</reference>
<evidence type="ECO:0000313" key="2">
    <source>
        <dbReference type="Proteomes" id="UP000193969"/>
    </source>
</evidence>
<protein>
    <submittedName>
        <fullName evidence="1">Uncharacterized protein</fullName>
    </submittedName>
</protein>
<dbReference type="EMBL" id="FXBN01000001">
    <property type="protein sequence ID" value="SMH32485.1"/>
    <property type="molecule type" value="Genomic_DNA"/>
</dbReference>
<dbReference type="AlphaFoldDB" id="A0A1X7N6D1"/>
<keyword evidence="2" id="KW-1185">Reference proteome</keyword>
<proteinExistence type="predicted"/>
<evidence type="ECO:0000313" key="1">
    <source>
        <dbReference type="EMBL" id="SMH32485.1"/>
    </source>
</evidence>
<name>A0A1X7N6D1_9EURY</name>
<gene>
    <name evidence="1" type="ORF">SAMN06264941_0585</name>
</gene>
<accession>A0A1X7N6D1</accession>
<dbReference type="Proteomes" id="UP000193969">
    <property type="component" value="Unassembled WGS sequence"/>
</dbReference>
<organism evidence="1 2">
    <name type="scientific">Methanohalophilus portucalensis FDF-1</name>
    <dbReference type="NCBI Taxonomy" id="523843"/>
    <lineage>
        <taxon>Archaea</taxon>
        <taxon>Methanobacteriati</taxon>
        <taxon>Methanobacteriota</taxon>
        <taxon>Stenosarchaea group</taxon>
        <taxon>Methanomicrobia</taxon>
        <taxon>Methanosarcinales</taxon>
        <taxon>Methanosarcinaceae</taxon>
        <taxon>Methanohalophilus</taxon>
    </lineage>
</organism>